<reference evidence="1 2" key="1">
    <citation type="submission" date="2020-03" db="EMBL/GenBank/DDBJ databases">
        <title>Sequencing the genomes of 1000 actinobacteria strains.</title>
        <authorList>
            <person name="Klenk H.-P."/>
        </authorList>
    </citation>
    <scope>NUCLEOTIDE SEQUENCE [LARGE SCALE GENOMIC DNA]</scope>
    <source>
        <strain evidence="1 2">DSM 18964</strain>
    </source>
</reference>
<sequence>MISHSRIDRDAVFEFQIVPCAGLEHELEKFPTPPMQSVAVTLLLLEFNE</sequence>
<dbReference type="AlphaFoldDB" id="A0A846RPC0"/>
<evidence type="ECO:0000313" key="1">
    <source>
        <dbReference type="EMBL" id="NJC55589.1"/>
    </source>
</evidence>
<keyword evidence="2" id="KW-1185">Reference proteome</keyword>
<protein>
    <submittedName>
        <fullName evidence="1">Uncharacterized protein</fullName>
    </submittedName>
</protein>
<evidence type="ECO:0000313" key="2">
    <source>
        <dbReference type="Proteomes" id="UP000576792"/>
    </source>
</evidence>
<dbReference type="EMBL" id="JAATJN010000001">
    <property type="protein sequence ID" value="NJC55589.1"/>
    <property type="molecule type" value="Genomic_DNA"/>
</dbReference>
<comment type="caution">
    <text evidence="1">The sequence shown here is derived from an EMBL/GenBank/DDBJ whole genome shotgun (WGS) entry which is preliminary data.</text>
</comment>
<proteinExistence type="predicted"/>
<dbReference type="Proteomes" id="UP000576792">
    <property type="component" value="Unassembled WGS sequence"/>
</dbReference>
<gene>
    <name evidence="1" type="ORF">BKA07_000624</name>
</gene>
<name>A0A846RPC0_9MICO</name>
<accession>A0A846RPC0</accession>
<organism evidence="1 2">
    <name type="scientific">Brevibacterium marinum</name>
    <dbReference type="NCBI Taxonomy" id="418643"/>
    <lineage>
        <taxon>Bacteria</taxon>
        <taxon>Bacillati</taxon>
        <taxon>Actinomycetota</taxon>
        <taxon>Actinomycetes</taxon>
        <taxon>Micrococcales</taxon>
        <taxon>Brevibacteriaceae</taxon>
        <taxon>Brevibacterium</taxon>
    </lineage>
</organism>